<sequence>MVGRSILVPVLATILGTAAVSATSHLQHLPNGRLLYRGDVYIKESSVAAPPLHSCDDDMYLTYACAPTKYMTAVVSVFLLVCLAGAMSGLTVGVLSLDKLHLTVLKMEGSATSQVAAARLLPVLRNHRLVLVTLVIMNALANEALPIFLNTLINPIASVVFSVTFVVLFGEIVPTALCTGERQLVIGAACVPLLQGLIRLAYPIAYPISVLLHYTVGECSSNMHYSRNELKALVHLQHLHNPRAGLSLDDVDLIHAILDLGNHTAQHAMAHATAPLTPSLRPPDVPDSSLQVTLPDNRLRFVHRATLFEVPTPGVRTCLRVGPDMPLSTVLKRWLQRPDYSTVVLVEDAMSHDVLGALAAPDLLVAKQKPPPGRATSLALMAPLVGASPLQGGGDVELTASSHTKKNGYARVCLVRDEAGTVVTTAATCS</sequence>
<keyword evidence="2 3" id="KW-0812">Transmembrane</keyword>
<dbReference type="InterPro" id="IPR002550">
    <property type="entry name" value="CNNM"/>
</dbReference>
<accession>A0A485KNQ0</accession>
<evidence type="ECO:0000256" key="1">
    <source>
        <dbReference type="ARBA" id="ARBA00022737"/>
    </source>
</evidence>
<feature type="chain" id="PRO_5033437008" evidence="4">
    <location>
        <begin position="23"/>
        <end position="430"/>
    </location>
</feature>
<feature type="transmembrane region" description="Helical" evidence="3">
    <location>
        <begin position="155"/>
        <end position="177"/>
    </location>
</feature>
<feature type="transmembrane region" description="Helical" evidence="3">
    <location>
        <begin position="70"/>
        <end position="97"/>
    </location>
</feature>
<keyword evidence="8" id="KW-1185">Reference proteome</keyword>
<reference evidence="6" key="2">
    <citation type="submission" date="2019-06" db="EMBL/GenBank/DDBJ databases">
        <title>Genomics analysis of Aphanomyces spp. identifies a new class of oomycete effector associated with host adaptation.</title>
        <authorList>
            <person name="Gaulin E."/>
        </authorList>
    </citation>
    <scope>NUCLEOTIDE SEQUENCE</scope>
    <source>
        <strain evidence="6">CBS 578.67</strain>
    </source>
</reference>
<dbReference type="PANTHER" id="PTHR12064:SF97">
    <property type="entry name" value="METAL TRANSPORTER CNNM-5"/>
    <property type="match status" value="1"/>
</dbReference>
<dbReference type="AlphaFoldDB" id="A0A485KNQ0"/>
<evidence type="ECO:0000256" key="3">
    <source>
        <dbReference type="SAM" id="Phobius"/>
    </source>
</evidence>
<dbReference type="GO" id="GO:0005737">
    <property type="term" value="C:cytoplasm"/>
    <property type="evidence" value="ECO:0007669"/>
    <property type="project" value="TreeGrafter"/>
</dbReference>
<feature type="domain" description="CNNM transmembrane" evidence="5">
    <location>
        <begin position="66"/>
        <end position="247"/>
    </location>
</feature>
<evidence type="ECO:0000313" key="7">
    <source>
        <dbReference type="EMBL" id="VFT86443.1"/>
    </source>
</evidence>
<evidence type="ECO:0000313" key="8">
    <source>
        <dbReference type="Proteomes" id="UP000332933"/>
    </source>
</evidence>
<proteinExistence type="predicted"/>
<gene>
    <name evidence="7" type="primary">Aste57867_9564</name>
    <name evidence="6" type="ORF">As57867_009526</name>
    <name evidence="7" type="ORF">ASTE57867_9564</name>
</gene>
<feature type="transmembrane region" description="Helical" evidence="3">
    <location>
        <begin position="129"/>
        <end position="149"/>
    </location>
</feature>
<dbReference type="EMBL" id="CAADRA010005171">
    <property type="protein sequence ID" value="VFT86443.1"/>
    <property type="molecule type" value="Genomic_DNA"/>
</dbReference>
<dbReference type="GO" id="GO:0030026">
    <property type="term" value="P:intracellular manganese ion homeostasis"/>
    <property type="evidence" value="ECO:0007669"/>
    <property type="project" value="TreeGrafter"/>
</dbReference>
<dbReference type="GO" id="GO:0016020">
    <property type="term" value="C:membrane"/>
    <property type="evidence" value="ECO:0007669"/>
    <property type="project" value="UniProtKB-UniRule"/>
</dbReference>
<feature type="signal peptide" evidence="4">
    <location>
        <begin position="1"/>
        <end position="22"/>
    </location>
</feature>
<organism evidence="7 8">
    <name type="scientific">Aphanomyces stellatus</name>
    <dbReference type="NCBI Taxonomy" id="120398"/>
    <lineage>
        <taxon>Eukaryota</taxon>
        <taxon>Sar</taxon>
        <taxon>Stramenopiles</taxon>
        <taxon>Oomycota</taxon>
        <taxon>Saprolegniomycetes</taxon>
        <taxon>Saprolegniales</taxon>
        <taxon>Verrucalvaceae</taxon>
        <taxon>Aphanomyces</taxon>
    </lineage>
</organism>
<dbReference type="GO" id="GO:0010960">
    <property type="term" value="P:magnesium ion homeostasis"/>
    <property type="evidence" value="ECO:0007669"/>
    <property type="project" value="InterPro"/>
</dbReference>
<name>A0A485KNQ0_9STRA</name>
<dbReference type="PANTHER" id="PTHR12064">
    <property type="entry name" value="METAL TRANSPORTER CNNM"/>
    <property type="match status" value="1"/>
</dbReference>
<evidence type="ECO:0000313" key="6">
    <source>
        <dbReference type="EMBL" id="KAF0699888.1"/>
    </source>
</evidence>
<keyword evidence="1" id="KW-0677">Repeat</keyword>
<reference evidence="7 8" key="1">
    <citation type="submission" date="2019-03" db="EMBL/GenBank/DDBJ databases">
        <authorList>
            <person name="Gaulin E."/>
            <person name="Dumas B."/>
        </authorList>
    </citation>
    <scope>NUCLEOTIDE SEQUENCE [LARGE SCALE GENOMIC DNA]</scope>
    <source>
        <strain evidence="7">CBS 568.67</strain>
    </source>
</reference>
<dbReference type="OrthoDB" id="5353557at2759"/>
<evidence type="ECO:0000256" key="4">
    <source>
        <dbReference type="SAM" id="SignalP"/>
    </source>
</evidence>
<dbReference type="PROSITE" id="PS51846">
    <property type="entry name" value="CNNM"/>
    <property type="match status" value="1"/>
</dbReference>
<dbReference type="EMBL" id="VJMH01005150">
    <property type="protein sequence ID" value="KAF0699888.1"/>
    <property type="molecule type" value="Genomic_DNA"/>
</dbReference>
<keyword evidence="2 3" id="KW-1133">Transmembrane helix</keyword>
<keyword evidence="2 3" id="KW-0472">Membrane</keyword>
<evidence type="ECO:0000256" key="2">
    <source>
        <dbReference type="PROSITE-ProRule" id="PRU01193"/>
    </source>
</evidence>
<keyword evidence="4" id="KW-0732">Signal</keyword>
<evidence type="ECO:0000259" key="5">
    <source>
        <dbReference type="PROSITE" id="PS51846"/>
    </source>
</evidence>
<dbReference type="Pfam" id="PF01595">
    <property type="entry name" value="CNNM"/>
    <property type="match status" value="1"/>
</dbReference>
<dbReference type="Proteomes" id="UP000332933">
    <property type="component" value="Unassembled WGS sequence"/>
</dbReference>
<dbReference type="InterPro" id="IPR045095">
    <property type="entry name" value="ACDP"/>
</dbReference>
<feature type="transmembrane region" description="Helical" evidence="3">
    <location>
        <begin position="184"/>
        <end position="202"/>
    </location>
</feature>
<protein>
    <submittedName>
        <fullName evidence="7">Aste57867_9564 protein</fullName>
    </submittedName>
</protein>